<proteinExistence type="predicted"/>
<keyword evidence="3" id="KW-1185">Reference proteome</keyword>
<sequence>MLRLRRDCVRTARQRQKWSGHVAHQSRSFGRPQGKLHADGAKPQQPRLSQNELANESTNEPEAKKLSLVEQLFPEQSKKYEEKASRDVPRLPLEIAESSHFAPAATPPSREHDKNTFWKRKLEAERVASGPGISVLVLRNASKNLTEEDFRRLIPQGKHIEGWTLQEGDIQKVIPARNLDTLAQETDYYILFSSALSAFTYQGHVTRIHRLAALHTPNNTASTIPPPPGWMVEGIDVHSAIQAYALVPPNQKLELRQLKPPLAPMMFSIVSNRGYQPLVKRKDKMPYEARLTMEGPQLQPMVIRHIMMDDGKRRHLSWSGGDNFNLRITRWDMEKGAIPSEHDRGEWAARWVQRQETNDKTPSLCASSQTSEAGTKGKELPRRTPGHVFVIGFHTEDAAQSFIAHWHRRPLRRPDASDADALAEDGDLPPIANLEMLW</sequence>
<comment type="caution">
    <text evidence="2">The sequence shown here is derived from an EMBL/GenBank/DDBJ whole genome shotgun (WGS) entry which is preliminary data.</text>
</comment>
<feature type="region of interest" description="Disordered" evidence="1">
    <location>
        <begin position="358"/>
        <end position="382"/>
    </location>
</feature>
<accession>A0A139IVS9</accession>
<name>A0A139IVS9_9PEZI</name>
<feature type="compositionally biased region" description="Polar residues" evidence="1">
    <location>
        <begin position="360"/>
        <end position="373"/>
    </location>
</feature>
<dbReference type="EMBL" id="LFZO01000005">
    <property type="protein sequence ID" value="KXT18654.1"/>
    <property type="molecule type" value="Genomic_DNA"/>
</dbReference>
<feature type="compositionally biased region" description="Polar residues" evidence="1">
    <location>
        <begin position="46"/>
        <end position="60"/>
    </location>
</feature>
<organism evidence="2 3">
    <name type="scientific">Pseudocercospora musae</name>
    <dbReference type="NCBI Taxonomy" id="113226"/>
    <lineage>
        <taxon>Eukaryota</taxon>
        <taxon>Fungi</taxon>
        <taxon>Dikarya</taxon>
        <taxon>Ascomycota</taxon>
        <taxon>Pezizomycotina</taxon>
        <taxon>Dothideomycetes</taxon>
        <taxon>Dothideomycetidae</taxon>
        <taxon>Mycosphaerellales</taxon>
        <taxon>Mycosphaerellaceae</taxon>
        <taxon>Pseudocercospora</taxon>
    </lineage>
</organism>
<reference evidence="2 3" key="1">
    <citation type="submission" date="2015-07" db="EMBL/GenBank/DDBJ databases">
        <title>Comparative genomics of the Sigatoka disease complex on banana suggests a link between parallel evolutionary changes in Pseudocercospora fijiensis and Pseudocercospora eumusae and increased virulence on the banana host.</title>
        <authorList>
            <person name="Chang T.-C."/>
            <person name="Salvucci A."/>
            <person name="Crous P.W."/>
            <person name="Stergiopoulos I."/>
        </authorList>
    </citation>
    <scope>NUCLEOTIDE SEQUENCE [LARGE SCALE GENOMIC DNA]</scope>
    <source>
        <strain evidence="2 3">CBS 116634</strain>
    </source>
</reference>
<dbReference type="Proteomes" id="UP000073492">
    <property type="component" value="Unassembled WGS sequence"/>
</dbReference>
<evidence type="ECO:0000256" key="1">
    <source>
        <dbReference type="SAM" id="MobiDB-lite"/>
    </source>
</evidence>
<dbReference type="OrthoDB" id="27435at2759"/>
<protein>
    <submittedName>
        <fullName evidence="2">Uncharacterized protein</fullName>
    </submittedName>
</protein>
<evidence type="ECO:0000313" key="3">
    <source>
        <dbReference type="Proteomes" id="UP000073492"/>
    </source>
</evidence>
<dbReference type="AlphaFoldDB" id="A0A139IVS9"/>
<feature type="region of interest" description="Disordered" evidence="1">
    <location>
        <begin position="14"/>
        <end position="62"/>
    </location>
</feature>
<evidence type="ECO:0000313" key="2">
    <source>
        <dbReference type="EMBL" id="KXT18654.1"/>
    </source>
</evidence>
<gene>
    <name evidence="2" type="ORF">AC579_9828</name>
</gene>